<evidence type="ECO:0000256" key="2">
    <source>
        <dbReference type="ARBA" id="ARBA00022737"/>
    </source>
</evidence>
<dbReference type="EMBL" id="CP033151">
    <property type="protein sequence ID" value="AYO43323.1"/>
    <property type="molecule type" value="Genomic_DNA"/>
</dbReference>
<dbReference type="InterPro" id="IPR001680">
    <property type="entry name" value="WD40_rpt"/>
</dbReference>
<dbReference type="PROSITE" id="PS50294">
    <property type="entry name" value="WD_REPEATS_REGION"/>
    <property type="match status" value="1"/>
</dbReference>
<evidence type="ECO:0000256" key="1">
    <source>
        <dbReference type="ARBA" id="ARBA00022574"/>
    </source>
</evidence>
<dbReference type="STRING" id="425264.A0A3G2S5E0"/>
<dbReference type="VEuPathDB" id="FungiDB:DNF11_2373"/>
<evidence type="ECO:0000256" key="3">
    <source>
        <dbReference type="PROSITE-ProRule" id="PRU00221"/>
    </source>
</evidence>
<dbReference type="SMART" id="SM00320">
    <property type="entry name" value="WD40"/>
    <property type="match status" value="2"/>
</dbReference>
<dbReference type="InterPro" id="IPR015943">
    <property type="entry name" value="WD40/YVTN_repeat-like_dom_sf"/>
</dbReference>
<reference evidence="5 6" key="1">
    <citation type="submission" date="2018-10" db="EMBL/GenBank/DDBJ databases">
        <title>Complete genome sequence of Malassezia restricta CBS 7877.</title>
        <authorList>
            <person name="Morand S.C."/>
            <person name="Bertignac M."/>
            <person name="Iltis A."/>
            <person name="Kolder I."/>
            <person name="Pirovano W."/>
            <person name="Jourdain R."/>
            <person name="Clavaud C."/>
        </authorList>
    </citation>
    <scope>NUCLEOTIDE SEQUENCE [LARGE SCALE GENOMIC DNA]</scope>
    <source>
        <strain evidence="5 6">CBS 7877</strain>
    </source>
</reference>
<dbReference type="SUPFAM" id="SSF50998">
    <property type="entry name" value="Quinoprotein alcohol dehydrogenase-like"/>
    <property type="match status" value="1"/>
</dbReference>
<feature type="compositionally biased region" description="Polar residues" evidence="4">
    <location>
        <begin position="408"/>
        <end position="424"/>
    </location>
</feature>
<dbReference type="Gene3D" id="2.130.10.10">
    <property type="entry name" value="YVTN repeat-like/Quinoprotein amine dehydrogenase"/>
    <property type="match status" value="2"/>
</dbReference>
<dbReference type="PANTHER" id="PTHR22889">
    <property type="entry name" value="WD REPEAT-CONTAINING PROTEIN 89"/>
    <property type="match status" value="1"/>
</dbReference>
<evidence type="ECO:0000313" key="6">
    <source>
        <dbReference type="Proteomes" id="UP000269793"/>
    </source>
</evidence>
<name>A0A3G2S5E0_MALR7</name>
<keyword evidence="6" id="KW-1185">Reference proteome</keyword>
<dbReference type="OrthoDB" id="25131at2759"/>
<proteinExistence type="predicted"/>
<dbReference type="PROSITE" id="PS50082">
    <property type="entry name" value="WD_REPEATS_2"/>
    <property type="match status" value="1"/>
</dbReference>
<dbReference type="InterPro" id="IPR011047">
    <property type="entry name" value="Quinoprotein_ADH-like_sf"/>
</dbReference>
<keyword evidence="1 3" id="KW-0853">WD repeat</keyword>
<feature type="region of interest" description="Disordered" evidence="4">
    <location>
        <begin position="408"/>
        <end position="450"/>
    </location>
</feature>
<dbReference type="Proteomes" id="UP000269793">
    <property type="component" value="Chromosome IV"/>
</dbReference>
<dbReference type="InterPro" id="IPR039328">
    <property type="entry name" value="WDR89"/>
</dbReference>
<gene>
    <name evidence="5" type="primary">WDR89</name>
    <name evidence="5" type="ORF">DNF11_2373</name>
</gene>
<dbReference type="PANTHER" id="PTHR22889:SF0">
    <property type="entry name" value="WD REPEAT-CONTAINING PROTEIN 89"/>
    <property type="match status" value="1"/>
</dbReference>
<evidence type="ECO:0000256" key="4">
    <source>
        <dbReference type="SAM" id="MobiDB-lite"/>
    </source>
</evidence>
<protein>
    <submittedName>
        <fullName evidence="5">WD repeat-containing protein 89</fullName>
    </submittedName>
</protein>
<organism evidence="5 6">
    <name type="scientific">Malassezia restricta (strain ATCC 96810 / NBRC 103918 / CBS 7877)</name>
    <name type="common">Seborrheic dermatitis infection agent</name>
    <dbReference type="NCBI Taxonomy" id="425264"/>
    <lineage>
        <taxon>Eukaryota</taxon>
        <taxon>Fungi</taxon>
        <taxon>Dikarya</taxon>
        <taxon>Basidiomycota</taxon>
        <taxon>Ustilaginomycotina</taxon>
        <taxon>Malasseziomycetes</taxon>
        <taxon>Malasseziales</taxon>
        <taxon>Malasseziaceae</taxon>
        <taxon>Malassezia</taxon>
    </lineage>
</organism>
<dbReference type="AlphaFoldDB" id="A0A3G2S5E0"/>
<keyword evidence="2" id="KW-0677">Repeat</keyword>
<accession>A0A3G2S5E0</accession>
<sequence length="450" mass="49527">MQLAFNDQVTMALHVSDHVVCPAHAMDGYFSSDDRVPYITQIMTPSASAQHLLALCDDARILLFDKTQLAAPYDTIRAPEEEAFTALSNIESNNNAWMGTSVSGYVAVWDARAPTMEPQMRLTGPSKSPYLSVASNGMYVATGTELKGSDAMIDVWDLRQTSTPVHTYSEVHSDDITSLVFHPDRTQHANILLSGGMDGLICATDTSIKTEEDAVVSVGNTNASLARVGWAAYPTSYCFTPSVPVTDVDMDDHDQQLVNNERWHHLGPVYAISNMQTLSLWDADKFDCIKEGVEVRKPTSFRPPWVTDYVIDACASGPLSQRPAQGPSMHMYMGDQEGGMALVSAEAQDHDGIVMEWTMHARLPSTENHPKAHADIVRCVEWDEASRRLYTGGEDGRLLAWSFETSDSPVTPQAVMNTSTSSIETPPAKPARRPRPTGHDTLKRRYSPYA</sequence>
<dbReference type="Pfam" id="PF00400">
    <property type="entry name" value="WD40"/>
    <property type="match status" value="2"/>
</dbReference>
<evidence type="ECO:0000313" key="5">
    <source>
        <dbReference type="EMBL" id="AYO43323.1"/>
    </source>
</evidence>
<feature type="repeat" description="WD" evidence="3">
    <location>
        <begin position="370"/>
        <end position="411"/>
    </location>
</feature>